<name>A0A6J5T8W5_9CAUD</name>
<evidence type="ECO:0000313" key="1">
    <source>
        <dbReference type="EMBL" id="CAB4241276.1"/>
    </source>
</evidence>
<organism evidence="1">
    <name type="scientific">uncultured Caudovirales phage</name>
    <dbReference type="NCBI Taxonomy" id="2100421"/>
    <lineage>
        <taxon>Viruses</taxon>
        <taxon>Duplodnaviria</taxon>
        <taxon>Heunggongvirae</taxon>
        <taxon>Uroviricota</taxon>
        <taxon>Caudoviricetes</taxon>
        <taxon>Peduoviridae</taxon>
        <taxon>Maltschvirus</taxon>
        <taxon>Maltschvirus maltsch</taxon>
    </lineage>
</organism>
<dbReference type="InterPro" id="IPR027417">
    <property type="entry name" value="P-loop_NTPase"/>
</dbReference>
<reference evidence="1" key="1">
    <citation type="submission" date="2020-05" db="EMBL/GenBank/DDBJ databases">
        <authorList>
            <person name="Chiriac C."/>
            <person name="Salcher M."/>
            <person name="Ghai R."/>
            <person name="Kavagutti S V."/>
        </authorList>
    </citation>
    <scope>NUCLEOTIDE SEQUENCE</scope>
</reference>
<dbReference type="InterPro" id="IPR006517">
    <property type="entry name" value="Phage_terminase_lsu-like_C"/>
</dbReference>
<dbReference type="Gene3D" id="3.40.50.300">
    <property type="entry name" value="P-loop containing nucleotide triphosphate hydrolases"/>
    <property type="match status" value="1"/>
</dbReference>
<dbReference type="Gene3D" id="3.30.420.240">
    <property type="match status" value="1"/>
</dbReference>
<sequence>MIQLTSEAIAGFSDSLLRPKFDGALPIPTFHRELWDVCTSKDRFVAIAAPRGFGKSTAVTLTYLLAALLFRNKSYVLILSDTQSQSVQFLGDVKRELSDNEDLVALFGVKGFTKDTEDDIIVQFDDGHEFRVQAKGAEQKLRGLKWSNRRPDLILCDDLEGDEQVQSKDRRDKFRRWFFGAVIPSLSKDGQIRIVGTILHFDSLLQSFMPEAYCKGIKARYLKTDGIKTWADCYASWKAIKYRAHDPDFSKLLWPEKMGIKQLKELRTDYEDRGMLDVFYREYLNEPIDESTAFFKKEDLLPMDAEDRKKKLTYYITCDLAISETSRSDYTVFTVAGMDEQRKLYLVNVIKMKAAGDIIASTILELHKVYEPELFGVEAGMIQKAIWPFLQEKMMADGVFPKLKLLTVHGRNKMIRAGSILARMKAGAVRFDKESDWYADFENELLRFPRAIHDDQVDAWAHMGQLLDKMREGPSEADLLLLHYEEEMEELGEDSIDNRNAVTGY</sequence>
<gene>
    <name evidence="1" type="ORF">UFOVP67_32</name>
</gene>
<dbReference type="NCBIfam" id="TIGR01630">
    <property type="entry name" value="psiM2_ORF9"/>
    <property type="match status" value="1"/>
</dbReference>
<dbReference type="EMBL" id="LR797823">
    <property type="protein sequence ID" value="CAB4241276.1"/>
    <property type="molecule type" value="Genomic_DNA"/>
</dbReference>
<protein>
    <submittedName>
        <fullName evidence="1">Archaeophage PsiM2, terminase large subunit</fullName>
    </submittedName>
</protein>
<proteinExistence type="predicted"/>
<accession>A0A6J5T8W5</accession>